<dbReference type="InterPro" id="IPR036514">
    <property type="entry name" value="SGNH_hydro_sf"/>
</dbReference>
<comment type="caution">
    <text evidence="2">The sequence shown here is derived from an EMBL/GenBank/DDBJ whole genome shotgun (WGS) entry which is preliminary data.</text>
</comment>
<dbReference type="PANTHER" id="PTHR22835">
    <property type="entry name" value="ZINC FINGER FYVE DOMAIN CONTAINING PROTEIN"/>
    <property type="match status" value="1"/>
</dbReference>
<dbReference type="GO" id="GO:0016788">
    <property type="term" value="F:hydrolase activity, acting on ester bonds"/>
    <property type="evidence" value="ECO:0007669"/>
    <property type="project" value="InterPro"/>
</dbReference>
<organism evidence="2 3">
    <name type="scientific">Boothiomyces macroporosus</name>
    <dbReference type="NCBI Taxonomy" id="261099"/>
    <lineage>
        <taxon>Eukaryota</taxon>
        <taxon>Fungi</taxon>
        <taxon>Fungi incertae sedis</taxon>
        <taxon>Chytridiomycota</taxon>
        <taxon>Chytridiomycota incertae sedis</taxon>
        <taxon>Chytridiomycetes</taxon>
        <taxon>Rhizophydiales</taxon>
        <taxon>Terramycetaceae</taxon>
        <taxon>Boothiomyces</taxon>
    </lineage>
</organism>
<name>A0AAD5Y7F7_9FUNG</name>
<evidence type="ECO:0000313" key="2">
    <source>
        <dbReference type="EMBL" id="KAJ3255798.1"/>
    </source>
</evidence>
<reference evidence="2" key="1">
    <citation type="submission" date="2020-05" db="EMBL/GenBank/DDBJ databases">
        <title>Phylogenomic resolution of chytrid fungi.</title>
        <authorList>
            <person name="Stajich J.E."/>
            <person name="Amses K."/>
            <person name="Simmons R."/>
            <person name="Seto K."/>
            <person name="Myers J."/>
            <person name="Bonds A."/>
            <person name="Quandt C.A."/>
            <person name="Barry K."/>
            <person name="Liu P."/>
            <person name="Grigoriev I."/>
            <person name="Longcore J.E."/>
            <person name="James T.Y."/>
        </authorList>
    </citation>
    <scope>NUCLEOTIDE SEQUENCE</scope>
    <source>
        <strain evidence="2">PLAUS21</strain>
    </source>
</reference>
<comment type="similarity">
    <text evidence="1">Belongs to the 'GDSL' lipolytic enzyme family.</text>
</comment>
<proteinExistence type="inferred from homology"/>
<dbReference type="Proteomes" id="UP001210925">
    <property type="component" value="Unassembled WGS sequence"/>
</dbReference>
<evidence type="ECO:0000256" key="1">
    <source>
        <dbReference type="ARBA" id="ARBA00008668"/>
    </source>
</evidence>
<dbReference type="AlphaFoldDB" id="A0AAD5Y7F7"/>
<gene>
    <name evidence="2" type="ORF">HK103_006056</name>
</gene>
<evidence type="ECO:0000313" key="3">
    <source>
        <dbReference type="Proteomes" id="UP001210925"/>
    </source>
</evidence>
<dbReference type="Pfam" id="PF00657">
    <property type="entry name" value="Lipase_GDSL"/>
    <property type="match status" value="1"/>
</dbReference>
<dbReference type="InterPro" id="IPR001087">
    <property type="entry name" value="GDSL"/>
</dbReference>
<protein>
    <submittedName>
        <fullName evidence="2">Uncharacterized protein</fullName>
    </submittedName>
</protein>
<dbReference type="SUPFAM" id="SSF52266">
    <property type="entry name" value="SGNH hydrolase"/>
    <property type="match status" value="1"/>
</dbReference>
<dbReference type="PANTHER" id="PTHR22835:SF659">
    <property type="entry name" value="GDSL LIPASE_ACYLHYDROLASE, PUTATIVE (AFU_ORTHOLOGUE AFUA_2G00510)-RELATED"/>
    <property type="match status" value="1"/>
</dbReference>
<keyword evidence="3" id="KW-1185">Reference proteome</keyword>
<dbReference type="EMBL" id="JADGKB010000060">
    <property type="protein sequence ID" value="KAJ3255798.1"/>
    <property type="molecule type" value="Genomic_DNA"/>
</dbReference>
<dbReference type="Gene3D" id="3.40.50.1110">
    <property type="entry name" value="SGNH hydrolase"/>
    <property type="match status" value="1"/>
</dbReference>
<accession>A0AAD5Y7F7</accession>
<sequence length="278" mass="30231">MILALLSVALATPLHKPEVVGFGDSWTDDGKGSFVLTNGAWPPSYYYQGRFSNGPVWIEYYSKMTSSALTDFATGGATYDSSLVQGYTGANGDVPAPAVKDQILKYLPTNNKKVDYFVLAGGNDYFFGISNGITPVQVVSKAAADVQLLLPTARSVVVLNLPPLAPLPYFGGASTPTAQLFAQYGQWHNGNLTAAFKNEKKVHVFDLYTVIQKLISSGEYILDSCVNATTSAVCSQPEKYMYWDQFHFTTTIHQKIAKAVEDWKCAIGSHSNIVGSRK</sequence>